<evidence type="ECO:0000256" key="4">
    <source>
        <dbReference type="ARBA" id="ARBA00022827"/>
    </source>
</evidence>
<dbReference type="Gene3D" id="3.40.50.720">
    <property type="entry name" value="NAD(P)-binding Rossmann-like Domain"/>
    <property type="match status" value="3"/>
</dbReference>
<comment type="cofactor">
    <cofactor evidence="1">
        <name>FAD</name>
        <dbReference type="ChEBI" id="CHEBI:57692"/>
    </cofactor>
</comment>
<keyword evidence="4" id="KW-0274">FAD</keyword>
<dbReference type="SUPFAM" id="SSF54373">
    <property type="entry name" value="FAD-linked reductases, C-terminal domain"/>
    <property type="match status" value="1"/>
</dbReference>
<evidence type="ECO:0000256" key="5">
    <source>
        <dbReference type="ARBA" id="ARBA00023235"/>
    </source>
</evidence>
<organism evidence="7">
    <name type="scientific">viral metagenome</name>
    <dbReference type="NCBI Taxonomy" id="1070528"/>
    <lineage>
        <taxon>unclassified sequences</taxon>
        <taxon>metagenomes</taxon>
        <taxon>organismal metagenomes</taxon>
    </lineage>
</organism>
<dbReference type="InterPro" id="IPR015899">
    <property type="entry name" value="UDP-GalPyranose_mutase_C"/>
</dbReference>
<evidence type="ECO:0000259" key="6">
    <source>
        <dbReference type="Pfam" id="PF03275"/>
    </source>
</evidence>
<dbReference type="InterPro" id="IPR004379">
    <property type="entry name" value="UDP-GALP_mutase"/>
</dbReference>
<keyword evidence="3" id="KW-0285">Flavoprotein</keyword>
<comment type="similarity">
    <text evidence="2">Belongs to the UDP-galactopyranose/dTDP-fucopyranose mutase family.</text>
</comment>
<proteinExistence type="inferred from homology"/>
<dbReference type="Pfam" id="PF03275">
    <property type="entry name" value="GLF"/>
    <property type="match status" value="1"/>
</dbReference>
<name>A0A6C0IC95_9ZZZZ</name>
<evidence type="ECO:0000256" key="2">
    <source>
        <dbReference type="ARBA" id="ARBA00009321"/>
    </source>
</evidence>
<sequence length="379" mass="43543">MRNYDYLIVGAGFSGATLAERIATEFPDKTVLIIDKRDHIGGNCYDEIDLETGILVSKYGPHFFHTNSSRVWTYVNRFSRWVRYDHKVLAQVEGTLVPVPVNQETINKVFNENLQTSEEVCAWLSTKQVPATNPTNSEETALSRVGPELYELLFKPYTIKQWAKEPADLAPSVLARIPVRDNNDGRYFTDKYQGLPALGYTRIFERMLDHPNITIRLSTDFEDIKGEVSWGSLIFTGRIDQYFKEAGLPALEYRSLNFEVRRFYDCPGFIQQGPVINYPSPDIPYTRSVEYKWMPYDYNTQLRTSTSIVVYETSCSCGDPYYPVPNPANEALYEQYRTLAATEKNVHFIGRLASYKYFNMDQAIEAALNYFEDNIAHAS</sequence>
<dbReference type="AlphaFoldDB" id="A0A6C0IC95"/>
<evidence type="ECO:0000313" key="7">
    <source>
        <dbReference type="EMBL" id="QHT90007.1"/>
    </source>
</evidence>
<dbReference type="NCBIfam" id="TIGR00031">
    <property type="entry name" value="UDP-GALP_mutase"/>
    <property type="match status" value="1"/>
</dbReference>
<protein>
    <recommendedName>
        <fullName evidence="6">UDP-galactopyranose mutase C-terminal domain-containing protein</fullName>
    </recommendedName>
</protein>
<feature type="domain" description="UDP-galactopyranose mutase C-terminal" evidence="6">
    <location>
        <begin position="153"/>
        <end position="357"/>
    </location>
</feature>
<accession>A0A6C0IC95</accession>
<dbReference type="PANTHER" id="PTHR21197">
    <property type="entry name" value="UDP-GALACTOPYRANOSE MUTASE"/>
    <property type="match status" value="1"/>
</dbReference>
<dbReference type="Pfam" id="PF13450">
    <property type="entry name" value="NAD_binding_8"/>
    <property type="match status" value="1"/>
</dbReference>
<keyword evidence="5" id="KW-0413">Isomerase</keyword>
<reference evidence="7" key="1">
    <citation type="journal article" date="2020" name="Nature">
        <title>Giant virus diversity and host interactions through global metagenomics.</title>
        <authorList>
            <person name="Schulz F."/>
            <person name="Roux S."/>
            <person name="Paez-Espino D."/>
            <person name="Jungbluth S."/>
            <person name="Walsh D.A."/>
            <person name="Denef V.J."/>
            <person name="McMahon K.D."/>
            <person name="Konstantinidis K.T."/>
            <person name="Eloe-Fadrosh E.A."/>
            <person name="Kyrpides N.C."/>
            <person name="Woyke T."/>
        </authorList>
    </citation>
    <scope>NUCLEOTIDE SEQUENCE</scope>
    <source>
        <strain evidence="7">GVMAG-M-3300023184-62</strain>
    </source>
</reference>
<dbReference type="SUPFAM" id="SSF51971">
    <property type="entry name" value="Nucleotide-binding domain"/>
    <property type="match status" value="1"/>
</dbReference>
<dbReference type="EMBL" id="MN740152">
    <property type="protein sequence ID" value="QHT90007.1"/>
    <property type="molecule type" value="Genomic_DNA"/>
</dbReference>
<dbReference type="PANTHER" id="PTHR21197:SF0">
    <property type="entry name" value="UDP-GALACTOPYRANOSE MUTASE"/>
    <property type="match status" value="1"/>
</dbReference>
<dbReference type="GO" id="GO:0050660">
    <property type="term" value="F:flavin adenine dinucleotide binding"/>
    <property type="evidence" value="ECO:0007669"/>
    <property type="project" value="TreeGrafter"/>
</dbReference>
<dbReference type="GO" id="GO:0008767">
    <property type="term" value="F:UDP-galactopyranose mutase activity"/>
    <property type="evidence" value="ECO:0007669"/>
    <property type="project" value="InterPro"/>
</dbReference>
<evidence type="ECO:0000256" key="1">
    <source>
        <dbReference type="ARBA" id="ARBA00001974"/>
    </source>
</evidence>
<evidence type="ECO:0000256" key="3">
    <source>
        <dbReference type="ARBA" id="ARBA00022630"/>
    </source>
</evidence>
<dbReference type="GO" id="GO:0005829">
    <property type="term" value="C:cytosol"/>
    <property type="evidence" value="ECO:0007669"/>
    <property type="project" value="TreeGrafter"/>
</dbReference>